<sequence length="162" mass="17171">MSTSPAVETQAADSSAASTPADRTVARLRAAVEQGDHAAIVALFRDDIVFHSPVKFRPFEGLATVGALFAVLMRTFEDFRYVGDLTGDLEGDADSRVLVFRARVGDKQIHGVDMLQFDDEGRIATFTVMIRPQSAATALSEAVFAGLVADGVVPAAQSGGQQ</sequence>
<dbReference type="SUPFAM" id="SSF54427">
    <property type="entry name" value="NTF2-like"/>
    <property type="match status" value="1"/>
</dbReference>
<dbReference type="EMBL" id="JACHIR010000001">
    <property type="protein sequence ID" value="MBB5894472.1"/>
    <property type="molecule type" value="Genomic_DNA"/>
</dbReference>
<evidence type="ECO:0000313" key="2">
    <source>
        <dbReference type="EMBL" id="MBB5894472.1"/>
    </source>
</evidence>
<gene>
    <name evidence="2" type="ORF">BJ998_005668</name>
</gene>
<comment type="caution">
    <text evidence="2">The sequence shown here is derived from an EMBL/GenBank/DDBJ whole genome shotgun (WGS) entry which is preliminary data.</text>
</comment>
<organism evidence="2 3">
    <name type="scientific">Kutzneria kofuensis</name>
    <dbReference type="NCBI Taxonomy" id="103725"/>
    <lineage>
        <taxon>Bacteria</taxon>
        <taxon>Bacillati</taxon>
        <taxon>Actinomycetota</taxon>
        <taxon>Actinomycetes</taxon>
        <taxon>Pseudonocardiales</taxon>
        <taxon>Pseudonocardiaceae</taxon>
        <taxon>Kutzneria</taxon>
    </lineage>
</organism>
<accession>A0A7W9NIE0</accession>
<keyword evidence="2" id="KW-0413">Isomerase</keyword>
<dbReference type="AlphaFoldDB" id="A0A7W9NIE0"/>
<dbReference type="Proteomes" id="UP000585638">
    <property type="component" value="Unassembled WGS sequence"/>
</dbReference>
<reference evidence="2 3" key="1">
    <citation type="submission" date="2020-08" db="EMBL/GenBank/DDBJ databases">
        <title>Sequencing the genomes of 1000 actinobacteria strains.</title>
        <authorList>
            <person name="Klenk H.-P."/>
        </authorList>
    </citation>
    <scope>NUCLEOTIDE SEQUENCE [LARGE SCALE GENOMIC DNA]</scope>
    <source>
        <strain evidence="2 3">DSM 43851</strain>
    </source>
</reference>
<dbReference type="RefSeq" id="WP_184866395.1">
    <property type="nucleotide sequence ID" value="NZ_JACHIR010000001.1"/>
</dbReference>
<dbReference type="Gene3D" id="3.10.450.50">
    <property type="match status" value="1"/>
</dbReference>
<keyword evidence="3" id="KW-1185">Reference proteome</keyword>
<dbReference type="GO" id="GO:0016853">
    <property type="term" value="F:isomerase activity"/>
    <property type="evidence" value="ECO:0007669"/>
    <property type="project" value="UniProtKB-KW"/>
</dbReference>
<name>A0A7W9NIE0_9PSEU</name>
<dbReference type="InterPro" id="IPR032710">
    <property type="entry name" value="NTF2-like_dom_sf"/>
</dbReference>
<feature type="domain" description="SnoaL-like" evidence="1">
    <location>
        <begin position="25"/>
        <end position="124"/>
    </location>
</feature>
<dbReference type="Pfam" id="PF12680">
    <property type="entry name" value="SnoaL_2"/>
    <property type="match status" value="1"/>
</dbReference>
<evidence type="ECO:0000313" key="3">
    <source>
        <dbReference type="Proteomes" id="UP000585638"/>
    </source>
</evidence>
<evidence type="ECO:0000259" key="1">
    <source>
        <dbReference type="Pfam" id="PF12680"/>
    </source>
</evidence>
<protein>
    <submittedName>
        <fullName evidence="2">Ketosteroid isomerase-like protein</fullName>
    </submittedName>
</protein>
<dbReference type="InterPro" id="IPR037401">
    <property type="entry name" value="SnoaL-like"/>
</dbReference>
<proteinExistence type="predicted"/>